<protein>
    <submittedName>
        <fullName evidence="1">Uncharacterized protein</fullName>
    </submittedName>
</protein>
<proteinExistence type="predicted"/>
<dbReference type="AlphaFoldDB" id="A0A0F9JFX9"/>
<accession>A0A0F9JFX9</accession>
<sequence length="61" mass="7403">MRENVKYHEILEEDLVLELEWLKEEFEILFKSKIEKNAKINKKLANDILDYMLENTDVYGN</sequence>
<feature type="non-terminal residue" evidence="1">
    <location>
        <position position="61"/>
    </location>
</feature>
<comment type="caution">
    <text evidence="1">The sequence shown here is derived from an EMBL/GenBank/DDBJ whole genome shotgun (WGS) entry which is preliminary data.</text>
</comment>
<gene>
    <name evidence="1" type="ORF">LCGC14_1533930</name>
</gene>
<reference evidence="1" key="1">
    <citation type="journal article" date="2015" name="Nature">
        <title>Complex archaea that bridge the gap between prokaryotes and eukaryotes.</title>
        <authorList>
            <person name="Spang A."/>
            <person name="Saw J.H."/>
            <person name="Jorgensen S.L."/>
            <person name="Zaremba-Niedzwiedzka K."/>
            <person name="Martijn J."/>
            <person name="Lind A.E."/>
            <person name="van Eijk R."/>
            <person name="Schleper C."/>
            <person name="Guy L."/>
            <person name="Ettema T.J."/>
        </authorList>
    </citation>
    <scope>NUCLEOTIDE SEQUENCE</scope>
</reference>
<organism evidence="1">
    <name type="scientific">marine sediment metagenome</name>
    <dbReference type="NCBI Taxonomy" id="412755"/>
    <lineage>
        <taxon>unclassified sequences</taxon>
        <taxon>metagenomes</taxon>
        <taxon>ecological metagenomes</taxon>
    </lineage>
</organism>
<dbReference type="EMBL" id="LAZR01011525">
    <property type="protein sequence ID" value="KKM61221.1"/>
    <property type="molecule type" value="Genomic_DNA"/>
</dbReference>
<name>A0A0F9JFX9_9ZZZZ</name>
<evidence type="ECO:0000313" key="1">
    <source>
        <dbReference type="EMBL" id="KKM61221.1"/>
    </source>
</evidence>